<dbReference type="OrthoDB" id="10567622at2759"/>
<dbReference type="Proteomes" id="UP000717996">
    <property type="component" value="Unassembled WGS sequence"/>
</dbReference>
<sequence length="92" mass="10056">MGDVSKVPYAEPNAWQGFKSPYSTESHLKFRATVRRLLDGLMSEARQYEDTGERPSDAFVQKLGAYGLLAVNLGPGPWLASFVLLGGIQPAE</sequence>
<dbReference type="GO" id="GO:0016627">
    <property type="term" value="F:oxidoreductase activity, acting on the CH-CH group of donors"/>
    <property type="evidence" value="ECO:0007669"/>
    <property type="project" value="InterPro"/>
</dbReference>
<gene>
    <name evidence="1" type="ORF">G6F51_005425</name>
</gene>
<comment type="caution">
    <text evidence="1">The sequence shown here is derived from an EMBL/GenBank/DDBJ whole genome shotgun (WGS) entry which is preliminary data.</text>
</comment>
<dbReference type="AlphaFoldDB" id="A0A9P6YDG0"/>
<dbReference type="GO" id="GO:0050660">
    <property type="term" value="F:flavin adenine dinucleotide binding"/>
    <property type="evidence" value="ECO:0007669"/>
    <property type="project" value="InterPro"/>
</dbReference>
<dbReference type="InterPro" id="IPR037069">
    <property type="entry name" value="AcylCoA_DH/ox_N_sf"/>
</dbReference>
<protein>
    <submittedName>
        <fullName evidence="1">Uncharacterized protein</fullName>
    </submittedName>
</protein>
<evidence type="ECO:0000313" key="2">
    <source>
        <dbReference type="Proteomes" id="UP000717996"/>
    </source>
</evidence>
<evidence type="ECO:0000313" key="1">
    <source>
        <dbReference type="EMBL" id="KAG1545519.1"/>
    </source>
</evidence>
<proteinExistence type="predicted"/>
<dbReference type="EMBL" id="JAANIT010000662">
    <property type="protein sequence ID" value="KAG1545519.1"/>
    <property type="molecule type" value="Genomic_DNA"/>
</dbReference>
<accession>A0A9P6YDG0</accession>
<name>A0A9P6YDG0_RHIOR</name>
<dbReference type="Gene3D" id="1.10.540.10">
    <property type="entry name" value="Acyl-CoA dehydrogenase/oxidase, N-terminal domain"/>
    <property type="match status" value="1"/>
</dbReference>
<reference evidence="1" key="1">
    <citation type="journal article" date="2020" name="Microb. Genom.">
        <title>Genetic diversity of clinical and environmental Mucorales isolates obtained from an investigation of mucormycosis cases among solid organ transplant recipients.</title>
        <authorList>
            <person name="Nguyen M.H."/>
            <person name="Kaul D."/>
            <person name="Muto C."/>
            <person name="Cheng S.J."/>
            <person name="Richter R.A."/>
            <person name="Bruno V.M."/>
            <person name="Liu G."/>
            <person name="Beyhan S."/>
            <person name="Sundermann A.J."/>
            <person name="Mounaud S."/>
            <person name="Pasculle A.W."/>
            <person name="Nierman W.C."/>
            <person name="Driscoll E."/>
            <person name="Cumbie R."/>
            <person name="Clancy C.J."/>
            <person name="Dupont C.L."/>
        </authorList>
    </citation>
    <scope>NUCLEOTIDE SEQUENCE</scope>
    <source>
        <strain evidence="1">GL16</strain>
    </source>
</reference>
<organism evidence="1 2">
    <name type="scientific">Rhizopus oryzae</name>
    <name type="common">Mucormycosis agent</name>
    <name type="synonym">Rhizopus arrhizus var. delemar</name>
    <dbReference type="NCBI Taxonomy" id="64495"/>
    <lineage>
        <taxon>Eukaryota</taxon>
        <taxon>Fungi</taxon>
        <taxon>Fungi incertae sedis</taxon>
        <taxon>Mucoromycota</taxon>
        <taxon>Mucoromycotina</taxon>
        <taxon>Mucoromycetes</taxon>
        <taxon>Mucorales</taxon>
        <taxon>Mucorineae</taxon>
        <taxon>Rhizopodaceae</taxon>
        <taxon>Rhizopus</taxon>
    </lineage>
</organism>